<keyword evidence="5" id="KW-0560">Oxidoreductase</keyword>
<sequence>MTTSTPPPALRPYLTARHELLWQEADAFAADHVAPCVDRMEAAPGTVERKIADLMAKRGWFAVTVPARFGGMGADHVAKTILIHRIARVSGAAAAILQATLIPVGALLHFATHDQKAHWLPQVANGSLLLSIASTEPDAGGHIGGIQTTAERTGKHWVITGSKLHIGNSHLAGAHLVIARTAEQDTAGSDPLQVEGERDPGVTASRALTAFLVESDRKGLSVADHRPGLGLHGFSAGRLDLDHVRVPDTNRIGEPGRGLAVAQSSSILYGRANLAALSLGLHEAVVEITTSYLKGRPRYGAVLSDQPVVRDRIGPLESRLRAARVLAYQAVHLLDRGLSCDAELINAKYLGHAWAARSAQDAMELHGGKALASDYALQRLWRDIQHAYPPAGTGEVQRLRLADAALGEDPIQWSEHFAAEAAWTAPA</sequence>
<dbReference type="PIRSF" id="PIRSF016578">
    <property type="entry name" value="HsaA"/>
    <property type="match status" value="1"/>
</dbReference>
<evidence type="ECO:0000259" key="6">
    <source>
        <dbReference type="Pfam" id="PF00441"/>
    </source>
</evidence>
<evidence type="ECO:0000256" key="5">
    <source>
        <dbReference type="RuleBase" id="RU362125"/>
    </source>
</evidence>
<accession>A0A0F7VT89</accession>
<comment type="cofactor">
    <cofactor evidence="1 5">
        <name>FAD</name>
        <dbReference type="ChEBI" id="CHEBI:57692"/>
    </cofactor>
</comment>
<evidence type="ECO:0000313" key="9">
    <source>
        <dbReference type="EMBL" id="CQR61783.1"/>
    </source>
</evidence>
<dbReference type="SUPFAM" id="SSF56645">
    <property type="entry name" value="Acyl-CoA dehydrogenase NM domain-like"/>
    <property type="match status" value="1"/>
</dbReference>
<dbReference type="InterPro" id="IPR036250">
    <property type="entry name" value="AcylCo_DH-like_C"/>
</dbReference>
<feature type="domain" description="Acyl-CoA dehydrogenase/oxidase N-terminal" evidence="8">
    <location>
        <begin position="15"/>
        <end position="126"/>
    </location>
</feature>
<dbReference type="Gene3D" id="1.20.140.10">
    <property type="entry name" value="Butyryl-CoA Dehydrogenase, subunit A, domain 3"/>
    <property type="match status" value="1"/>
</dbReference>
<dbReference type="Gene3D" id="1.10.540.10">
    <property type="entry name" value="Acyl-CoA dehydrogenase/oxidase, N-terminal domain"/>
    <property type="match status" value="1"/>
</dbReference>
<evidence type="ECO:0000259" key="8">
    <source>
        <dbReference type="Pfam" id="PF02771"/>
    </source>
</evidence>
<dbReference type="InterPro" id="IPR013786">
    <property type="entry name" value="AcylCoA_DH/ox_N"/>
</dbReference>
<evidence type="ECO:0000256" key="2">
    <source>
        <dbReference type="ARBA" id="ARBA00009347"/>
    </source>
</evidence>
<dbReference type="Proteomes" id="UP000035016">
    <property type="component" value="Chromosome Chromosome"/>
</dbReference>
<dbReference type="InterPro" id="IPR009100">
    <property type="entry name" value="AcylCoA_DH/oxidase_NM_dom_sf"/>
</dbReference>
<evidence type="ECO:0000313" key="10">
    <source>
        <dbReference type="Proteomes" id="UP000035016"/>
    </source>
</evidence>
<dbReference type="Pfam" id="PF00441">
    <property type="entry name" value="Acyl-CoA_dh_1"/>
    <property type="match status" value="1"/>
</dbReference>
<evidence type="ECO:0000256" key="4">
    <source>
        <dbReference type="ARBA" id="ARBA00022827"/>
    </source>
</evidence>
<dbReference type="Gene3D" id="2.40.110.10">
    <property type="entry name" value="Butyryl-CoA Dehydrogenase, subunit A, domain 2"/>
    <property type="match status" value="1"/>
</dbReference>
<dbReference type="SUPFAM" id="SSF47203">
    <property type="entry name" value="Acyl-CoA dehydrogenase C-terminal domain-like"/>
    <property type="match status" value="1"/>
</dbReference>
<dbReference type="InterPro" id="IPR046373">
    <property type="entry name" value="Acyl-CoA_Oxase/DH_mid-dom_sf"/>
</dbReference>
<proteinExistence type="inferred from homology"/>
<dbReference type="GO" id="GO:0050660">
    <property type="term" value="F:flavin adenine dinucleotide binding"/>
    <property type="evidence" value="ECO:0007669"/>
    <property type="project" value="InterPro"/>
</dbReference>
<keyword evidence="4 5" id="KW-0274">FAD</keyword>
<protein>
    <submittedName>
        <fullName evidence="9">Acyl-CoA dehydrogenase</fullName>
    </submittedName>
</protein>
<name>A0A0F7VT89_STRLW</name>
<dbReference type="Pfam" id="PF02771">
    <property type="entry name" value="Acyl-CoA_dh_N"/>
    <property type="match status" value="1"/>
</dbReference>
<dbReference type="AlphaFoldDB" id="A0A0F7VT89"/>
<dbReference type="CDD" id="cd00567">
    <property type="entry name" value="ACAD"/>
    <property type="match status" value="1"/>
</dbReference>
<keyword evidence="3 5" id="KW-0285">Flavoprotein</keyword>
<comment type="similarity">
    <text evidence="2 5">Belongs to the acyl-CoA dehydrogenase family.</text>
</comment>
<evidence type="ECO:0000256" key="3">
    <source>
        <dbReference type="ARBA" id="ARBA00022630"/>
    </source>
</evidence>
<evidence type="ECO:0000256" key="1">
    <source>
        <dbReference type="ARBA" id="ARBA00001974"/>
    </source>
</evidence>
<gene>
    <name evidence="9" type="primary">sle_23220</name>
</gene>
<feature type="domain" description="Acyl-CoA dehydrogenase/oxidase C-terminal" evidence="6">
    <location>
        <begin position="256"/>
        <end position="405"/>
    </location>
</feature>
<dbReference type="InterPro" id="IPR009075">
    <property type="entry name" value="AcylCo_DH/oxidase_C"/>
</dbReference>
<dbReference type="InterPro" id="IPR037069">
    <property type="entry name" value="AcylCoA_DH/ox_N_sf"/>
</dbReference>
<feature type="domain" description="Acyl-CoA oxidase/dehydrogenase middle" evidence="7">
    <location>
        <begin position="132"/>
        <end position="244"/>
    </location>
</feature>
<dbReference type="PANTHER" id="PTHR43884:SF19">
    <property type="entry name" value="ACYL-COA DEHYDROGENASE FADE4-RELATED"/>
    <property type="match status" value="1"/>
</dbReference>
<dbReference type="KEGG" id="sle:sle_23220"/>
<dbReference type="GO" id="GO:0005886">
    <property type="term" value="C:plasma membrane"/>
    <property type="evidence" value="ECO:0007669"/>
    <property type="project" value="TreeGrafter"/>
</dbReference>
<dbReference type="PANTHER" id="PTHR43884">
    <property type="entry name" value="ACYL-COA DEHYDROGENASE"/>
    <property type="match status" value="1"/>
</dbReference>
<dbReference type="InterPro" id="IPR006091">
    <property type="entry name" value="Acyl-CoA_Oxase/DH_mid-dom"/>
</dbReference>
<evidence type="ECO:0000259" key="7">
    <source>
        <dbReference type="Pfam" id="PF02770"/>
    </source>
</evidence>
<dbReference type="GO" id="GO:0003995">
    <property type="term" value="F:acyl-CoA dehydrogenase activity"/>
    <property type="evidence" value="ECO:0007669"/>
    <property type="project" value="TreeGrafter"/>
</dbReference>
<organism evidence="9 10">
    <name type="scientific">Streptomyces leeuwenhoekii</name>
    <dbReference type="NCBI Taxonomy" id="1437453"/>
    <lineage>
        <taxon>Bacteria</taxon>
        <taxon>Bacillati</taxon>
        <taxon>Actinomycetota</taxon>
        <taxon>Actinomycetes</taxon>
        <taxon>Kitasatosporales</taxon>
        <taxon>Streptomycetaceae</taxon>
        <taxon>Streptomyces</taxon>
    </lineage>
</organism>
<dbReference type="RefSeq" id="WP_029387843.1">
    <property type="nucleotide sequence ID" value="NZ_AZSD01000597.1"/>
</dbReference>
<dbReference type="Pfam" id="PF02770">
    <property type="entry name" value="Acyl-CoA_dh_M"/>
    <property type="match status" value="1"/>
</dbReference>
<dbReference type="EMBL" id="LN831790">
    <property type="protein sequence ID" value="CQR61783.1"/>
    <property type="molecule type" value="Genomic_DNA"/>
</dbReference>
<reference evidence="9 10" key="1">
    <citation type="submission" date="2015-02" db="EMBL/GenBank/DDBJ databases">
        <authorList>
            <person name="Gomez-Escribano P.J."/>
        </authorList>
    </citation>
    <scope>NUCLEOTIDE SEQUENCE [LARGE SCALE GENOMIC DNA]</scope>
    <source>
        <strain evidence="10">C34 (DSM 42122 / NRRL B-24963)</strain>
    </source>
</reference>